<reference evidence="9 10" key="1">
    <citation type="journal article" date="2015" name="Genome Announc.">
        <title>Expanding the biotechnology potential of lactobacilli through comparative genomics of 213 strains and associated genera.</title>
        <authorList>
            <person name="Sun Z."/>
            <person name="Harris H.M."/>
            <person name="McCann A."/>
            <person name="Guo C."/>
            <person name="Argimon S."/>
            <person name="Zhang W."/>
            <person name="Yang X."/>
            <person name="Jeffery I.B."/>
            <person name="Cooney J.C."/>
            <person name="Kagawa T.F."/>
            <person name="Liu W."/>
            <person name="Song Y."/>
            <person name="Salvetti E."/>
            <person name="Wrobel A."/>
            <person name="Rasinkangas P."/>
            <person name="Parkhill J."/>
            <person name="Rea M.C."/>
            <person name="O'Sullivan O."/>
            <person name="Ritari J."/>
            <person name="Douillard F.P."/>
            <person name="Paul Ross R."/>
            <person name="Yang R."/>
            <person name="Briner A.E."/>
            <person name="Felis G.E."/>
            <person name="de Vos W.M."/>
            <person name="Barrangou R."/>
            <person name="Klaenhammer T.R."/>
            <person name="Caufield P.W."/>
            <person name="Cui Y."/>
            <person name="Zhang H."/>
            <person name="O'Toole P.W."/>
        </authorList>
    </citation>
    <scope>NUCLEOTIDE SEQUENCE [LARGE SCALE GENOMIC DNA]</scope>
    <source>
        <strain evidence="9 10">JCM 17158</strain>
    </source>
</reference>
<feature type="transmembrane region" description="Helical" evidence="7">
    <location>
        <begin position="58"/>
        <end position="80"/>
    </location>
</feature>
<feature type="transmembrane region" description="Helical" evidence="7">
    <location>
        <begin position="260"/>
        <end position="280"/>
    </location>
</feature>
<feature type="transmembrane region" description="Helical" evidence="7">
    <location>
        <begin position="301"/>
        <end position="327"/>
    </location>
</feature>
<feature type="transmembrane region" description="Helical" evidence="7">
    <location>
        <begin position="92"/>
        <end position="109"/>
    </location>
</feature>
<name>A0A0R1JRL0_9LACO</name>
<evidence type="ECO:0000256" key="7">
    <source>
        <dbReference type="SAM" id="Phobius"/>
    </source>
</evidence>
<dbReference type="InterPro" id="IPR020846">
    <property type="entry name" value="MFS_dom"/>
</dbReference>
<dbReference type="Proteomes" id="UP000051804">
    <property type="component" value="Unassembled WGS sequence"/>
</dbReference>
<feature type="domain" description="Major facilitator superfamily (MFS) profile" evidence="8">
    <location>
        <begin position="21"/>
        <end position="408"/>
    </location>
</feature>
<evidence type="ECO:0000256" key="2">
    <source>
        <dbReference type="ARBA" id="ARBA00022448"/>
    </source>
</evidence>
<organism evidence="9 10">
    <name type="scientific">Lacticaseibacillus nasuensis JCM 17158</name>
    <dbReference type="NCBI Taxonomy" id="1291734"/>
    <lineage>
        <taxon>Bacteria</taxon>
        <taxon>Bacillati</taxon>
        <taxon>Bacillota</taxon>
        <taxon>Bacilli</taxon>
        <taxon>Lactobacillales</taxon>
        <taxon>Lactobacillaceae</taxon>
        <taxon>Lacticaseibacillus</taxon>
    </lineage>
</organism>
<feature type="transmembrane region" description="Helical" evidence="7">
    <location>
        <begin position="150"/>
        <end position="175"/>
    </location>
</feature>
<accession>A0A0R1JRL0</accession>
<keyword evidence="2" id="KW-0813">Transport</keyword>
<evidence type="ECO:0000256" key="6">
    <source>
        <dbReference type="ARBA" id="ARBA00023136"/>
    </source>
</evidence>
<dbReference type="InterPro" id="IPR036259">
    <property type="entry name" value="MFS_trans_sf"/>
</dbReference>
<feature type="transmembrane region" description="Helical" evidence="7">
    <location>
        <begin position="382"/>
        <end position="400"/>
    </location>
</feature>
<evidence type="ECO:0000313" key="9">
    <source>
        <dbReference type="EMBL" id="KRK73918.1"/>
    </source>
</evidence>
<sequence>MIGDEIGMDEATREHGPWKRNLYVLWFCTFVAGIAFSEVSPFLSLYVGEMGNFGKADLTFWSGLIYASTFLTTAIVSPLWGNLADRTGRKVMLIRASLGIALFMFLAGLSTNVWELLLCRLFQGFFSGYIPNAQALIASQVPRKHAGAALGTLVTGSTSGTLLGPIVGGILAQIFSIRMTFFITAALLVVVSFMSAFLVRESFVPVSKAAQKKGQGLLQKVADPKLIIILLVSTMIVQTGNSSIYPIISLYVRELMHNVGPITVVAGIIAALPGISNIMAAPRLGRYGDKHGSGRVLIGCYLFAAAIIFPQGLIRSVIVLGILRFFVGISDAGLFPTIQTLLTKNTPPDVTSAVFSWNQSFQALGNMFGALLGGALAGAFDYNVVFISTALLLLINFVVLRFSEPQLLRKAA</sequence>
<keyword evidence="10" id="KW-1185">Reference proteome</keyword>
<comment type="subcellular location">
    <subcellularLocation>
        <location evidence="1">Cell membrane</location>
        <topology evidence="1">Multi-pass membrane protein</topology>
    </subcellularLocation>
</comment>
<dbReference type="EMBL" id="AZDJ01000003">
    <property type="protein sequence ID" value="KRK73918.1"/>
    <property type="molecule type" value="Genomic_DNA"/>
</dbReference>
<evidence type="ECO:0000259" key="8">
    <source>
        <dbReference type="PROSITE" id="PS50850"/>
    </source>
</evidence>
<dbReference type="PANTHER" id="PTHR43414:SF6">
    <property type="entry name" value="MULTIDRUG RESISTANCE PROTEIN MDTG"/>
    <property type="match status" value="1"/>
</dbReference>
<dbReference type="Gene3D" id="1.20.1250.20">
    <property type="entry name" value="MFS general substrate transporter like domains"/>
    <property type="match status" value="2"/>
</dbReference>
<dbReference type="AlphaFoldDB" id="A0A0R1JRL0"/>
<dbReference type="SUPFAM" id="SSF103473">
    <property type="entry name" value="MFS general substrate transporter"/>
    <property type="match status" value="1"/>
</dbReference>
<feature type="transmembrane region" description="Helical" evidence="7">
    <location>
        <begin position="226"/>
        <end position="248"/>
    </location>
</feature>
<evidence type="ECO:0000256" key="3">
    <source>
        <dbReference type="ARBA" id="ARBA00022475"/>
    </source>
</evidence>
<evidence type="ECO:0000256" key="4">
    <source>
        <dbReference type="ARBA" id="ARBA00022692"/>
    </source>
</evidence>
<gene>
    <name evidence="9" type="ORF">FD02_GL001749</name>
</gene>
<dbReference type="PANTHER" id="PTHR43414">
    <property type="entry name" value="MULTIDRUG RESISTANCE PROTEIN MDTG"/>
    <property type="match status" value="1"/>
</dbReference>
<keyword evidence="5 7" id="KW-1133">Transmembrane helix</keyword>
<feature type="transmembrane region" description="Helical" evidence="7">
    <location>
        <begin position="23"/>
        <end position="46"/>
    </location>
</feature>
<evidence type="ECO:0000313" key="10">
    <source>
        <dbReference type="Proteomes" id="UP000051804"/>
    </source>
</evidence>
<dbReference type="PATRIC" id="fig|1291734.4.peg.1799"/>
<keyword evidence="3" id="KW-1003">Cell membrane</keyword>
<proteinExistence type="predicted"/>
<protein>
    <submittedName>
        <fullName evidence="9">Multidrug resistance efflux pump</fullName>
    </submittedName>
</protein>
<evidence type="ECO:0000256" key="1">
    <source>
        <dbReference type="ARBA" id="ARBA00004651"/>
    </source>
</evidence>
<dbReference type="GO" id="GO:0005886">
    <property type="term" value="C:plasma membrane"/>
    <property type="evidence" value="ECO:0007669"/>
    <property type="project" value="UniProtKB-SubCell"/>
</dbReference>
<keyword evidence="4 7" id="KW-0812">Transmembrane</keyword>
<evidence type="ECO:0000256" key="5">
    <source>
        <dbReference type="ARBA" id="ARBA00022989"/>
    </source>
</evidence>
<dbReference type="PROSITE" id="PS50850">
    <property type="entry name" value="MFS"/>
    <property type="match status" value="1"/>
</dbReference>
<comment type="caution">
    <text evidence="9">The sequence shown here is derived from an EMBL/GenBank/DDBJ whole genome shotgun (WGS) entry which is preliminary data.</text>
</comment>
<feature type="transmembrane region" description="Helical" evidence="7">
    <location>
        <begin position="181"/>
        <end position="199"/>
    </location>
</feature>
<keyword evidence="6 7" id="KW-0472">Membrane</keyword>
<dbReference type="GO" id="GO:0022857">
    <property type="term" value="F:transmembrane transporter activity"/>
    <property type="evidence" value="ECO:0007669"/>
    <property type="project" value="InterPro"/>
</dbReference>
<dbReference type="InterPro" id="IPR011701">
    <property type="entry name" value="MFS"/>
</dbReference>
<dbReference type="Pfam" id="PF07690">
    <property type="entry name" value="MFS_1"/>
    <property type="match status" value="1"/>
</dbReference>